<evidence type="ECO:0000256" key="1">
    <source>
        <dbReference type="SAM" id="Coils"/>
    </source>
</evidence>
<name>A0A7S1F1H4_NOCSC</name>
<gene>
    <name evidence="4" type="ORF">NSCI0253_LOCUS12931</name>
</gene>
<feature type="region of interest" description="Disordered" evidence="2">
    <location>
        <begin position="68"/>
        <end position="91"/>
    </location>
</feature>
<feature type="signal peptide" evidence="3">
    <location>
        <begin position="1"/>
        <end position="17"/>
    </location>
</feature>
<evidence type="ECO:0000256" key="2">
    <source>
        <dbReference type="SAM" id="MobiDB-lite"/>
    </source>
</evidence>
<evidence type="ECO:0000313" key="4">
    <source>
        <dbReference type="EMBL" id="CAD8838583.1"/>
    </source>
</evidence>
<reference evidence="4" key="1">
    <citation type="submission" date="2021-01" db="EMBL/GenBank/DDBJ databases">
        <authorList>
            <person name="Corre E."/>
            <person name="Pelletier E."/>
            <person name="Niang G."/>
            <person name="Scheremetjew M."/>
            <person name="Finn R."/>
            <person name="Kale V."/>
            <person name="Holt S."/>
            <person name="Cochrane G."/>
            <person name="Meng A."/>
            <person name="Brown T."/>
            <person name="Cohen L."/>
        </authorList>
    </citation>
    <scope>NUCLEOTIDE SEQUENCE</scope>
</reference>
<organism evidence="4">
    <name type="scientific">Noctiluca scintillans</name>
    <name type="common">Sea sparkle</name>
    <name type="synonym">Red tide dinoflagellate</name>
    <dbReference type="NCBI Taxonomy" id="2966"/>
    <lineage>
        <taxon>Eukaryota</taxon>
        <taxon>Sar</taxon>
        <taxon>Alveolata</taxon>
        <taxon>Dinophyceae</taxon>
        <taxon>Noctilucales</taxon>
        <taxon>Noctilucaceae</taxon>
        <taxon>Noctiluca</taxon>
    </lineage>
</organism>
<evidence type="ECO:0000256" key="3">
    <source>
        <dbReference type="SAM" id="SignalP"/>
    </source>
</evidence>
<accession>A0A7S1F1H4</accession>
<feature type="coiled-coil region" evidence="1">
    <location>
        <begin position="283"/>
        <end position="310"/>
    </location>
</feature>
<keyword evidence="3" id="KW-0732">Signal</keyword>
<feature type="chain" id="PRO_5030549544" evidence="3">
    <location>
        <begin position="18"/>
        <end position="312"/>
    </location>
</feature>
<keyword evidence="1" id="KW-0175">Coiled coil</keyword>
<sequence length="312" mass="34496">MWFLFFVASMQILPTMTMRMSSNQTKLLQEVSAEQQDSPEQAVERAQKQFAKLNARFEEKLQRVQEANAEGQKVSMEESEEVEKAHQAADQAHASLDKAVAALKGAGAGVSSELPLPSTESTVEEDLLLSEPEAQQKLLDAKEHFAVVDKSFKKKLEKEALAKKLNIDLPTVDREALDAAHQDAIHAQKSVDEASALVLKLKAQTRPARVEEKAQKRHSALLQRAEEAKTRGTDEPISDAQQKLLNAREHFAAVNASFSEQMYVADLAQKLYVALPAEDSEILESARREVTAAQKSLDEAAALVRQLETQNA</sequence>
<protein>
    <submittedName>
        <fullName evidence="4">Uncharacterized protein</fullName>
    </submittedName>
</protein>
<dbReference type="EMBL" id="HBFQ01018501">
    <property type="protein sequence ID" value="CAD8838583.1"/>
    <property type="molecule type" value="Transcribed_RNA"/>
</dbReference>
<dbReference type="AlphaFoldDB" id="A0A7S1F1H4"/>
<proteinExistence type="predicted"/>